<dbReference type="EMBL" id="CAEZSK010000107">
    <property type="protein sequence ID" value="CAB4543278.1"/>
    <property type="molecule type" value="Genomic_DNA"/>
</dbReference>
<gene>
    <name evidence="1" type="ORF">UFOPK1419_00734</name>
</gene>
<protein>
    <submittedName>
        <fullName evidence="1">Unannotated protein</fullName>
    </submittedName>
</protein>
<name>A0A6J6BYX1_9ZZZZ</name>
<dbReference type="AlphaFoldDB" id="A0A6J6BYX1"/>
<sequence>MSPIVESAAEIDAVAAICSLESTLFAIDASSATMAATAFSIPRFSAIGFEPAATLRRPSRTSA</sequence>
<proteinExistence type="predicted"/>
<accession>A0A6J6BYX1</accession>
<evidence type="ECO:0000313" key="1">
    <source>
        <dbReference type="EMBL" id="CAB4543278.1"/>
    </source>
</evidence>
<organism evidence="1">
    <name type="scientific">freshwater metagenome</name>
    <dbReference type="NCBI Taxonomy" id="449393"/>
    <lineage>
        <taxon>unclassified sequences</taxon>
        <taxon>metagenomes</taxon>
        <taxon>ecological metagenomes</taxon>
    </lineage>
</organism>
<reference evidence="1" key="1">
    <citation type="submission" date="2020-05" db="EMBL/GenBank/DDBJ databases">
        <authorList>
            <person name="Chiriac C."/>
            <person name="Salcher M."/>
            <person name="Ghai R."/>
            <person name="Kavagutti S V."/>
        </authorList>
    </citation>
    <scope>NUCLEOTIDE SEQUENCE</scope>
</reference>